<gene>
    <name evidence="3" type="ORF">THAPSDRAFT_269717</name>
</gene>
<dbReference type="EMBL" id="CM000648">
    <property type="protein sequence ID" value="EED89202.1"/>
    <property type="molecule type" value="Genomic_DNA"/>
</dbReference>
<dbReference type="InterPro" id="IPR043129">
    <property type="entry name" value="ATPase_NBD"/>
</dbReference>
<dbReference type="PaxDb" id="35128-Thaps269717"/>
<evidence type="ECO:0000313" key="3">
    <source>
        <dbReference type="EMBL" id="EED89202.1"/>
    </source>
</evidence>
<dbReference type="GO" id="GO:0140662">
    <property type="term" value="F:ATP-dependent protein folding chaperone"/>
    <property type="evidence" value="ECO:0007669"/>
    <property type="project" value="InterPro"/>
</dbReference>
<evidence type="ECO:0000256" key="1">
    <source>
        <dbReference type="ARBA" id="ARBA00022741"/>
    </source>
</evidence>
<dbReference type="AlphaFoldDB" id="B8CBX0"/>
<dbReference type="STRING" id="35128.B8CBX0"/>
<dbReference type="GeneID" id="7450532"/>
<dbReference type="InterPro" id="IPR018181">
    <property type="entry name" value="Heat_shock_70_CS"/>
</dbReference>
<evidence type="ECO:0000313" key="4">
    <source>
        <dbReference type="Proteomes" id="UP000001449"/>
    </source>
</evidence>
<sequence length="200" mass="21500">MSSVVRILTRSGSLGNEEVSRIGTDREGEDYSIVELNRKTFEEICYNELQLLLQPIREVAIMAGVQDGIHGRPLSRIVLVGGATRMPVIGKLLEAVVGMVPQRTVHPDEAVALGCAVQVGILDGENEGLLGGMQAVLSPMQAAVMRALAKKRGMEMIERDDDDDDEEWGGGEMAMVMGGGSMGGISGLVVDSFDDEDDFY</sequence>
<organism evidence="3 4">
    <name type="scientific">Thalassiosira pseudonana</name>
    <name type="common">Marine diatom</name>
    <name type="synonym">Cyclotella nana</name>
    <dbReference type="NCBI Taxonomy" id="35128"/>
    <lineage>
        <taxon>Eukaryota</taxon>
        <taxon>Sar</taxon>
        <taxon>Stramenopiles</taxon>
        <taxon>Ochrophyta</taxon>
        <taxon>Bacillariophyta</taxon>
        <taxon>Coscinodiscophyceae</taxon>
        <taxon>Thalassiosirophycidae</taxon>
        <taxon>Thalassiosirales</taxon>
        <taxon>Thalassiosiraceae</taxon>
        <taxon>Thalassiosira</taxon>
    </lineage>
</organism>
<accession>B8CBX0</accession>
<dbReference type="eggNOG" id="KOG0102">
    <property type="taxonomic scope" value="Eukaryota"/>
</dbReference>
<protein>
    <submittedName>
        <fullName evidence="3">HSP70 domain-containing protein</fullName>
    </submittedName>
</protein>
<evidence type="ECO:0000256" key="2">
    <source>
        <dbReference type="ARBA" id="ARBA00022840"/>
    </source>
</evidence>
<dbReference type="Pfam" id="PF00012">
    <property type="entry name" value="HSP70"/>
    <property type="match status" value="1"/>
</dbReference>
<dbReference type="RefSeq" id="XP_002293466.1">
    <property type="nucleotide sequence ID" value="XM_002293430.1"/>
</dbReference>
<dbReference type="Proteomes" id="UP000001449">
    <property type="component" value="Chromosome 13"/>
</dbReference>
<dbReference type="GO" id="GO:0005524">
    <property type="term" value="F:ATP binding"/>
    <property type="evidence" value="ECO:0007669"/>
    <property type="project" value="UniProtKB-KW"/>
</dbReference>
<dbReference type="PROSITE" id="PS01036">
    <property type="entry name" value="HSP70_3"/>
    <property type="match status" value="1"/>
</dbReference>
<dbReference type="SUPFAM" id="SSF53067">
    <property type="entry name" value="Actin-like ATPase domain"/>
    <property type="match status" value="1"/>
</dbReference>
<reference evidence="3 4" key="1">
    <citation type="journal article" date="2004" name="Science">
        <title>The genome of the diatom Thalassiosira pseudonana: ecology, evolution, and metabolism.</title>
        <authorList>
            <person name="Armbrust E.V."/>
            <person name="Berges J.A."/>
            <person name="Bowler C."/>
            <person name="Green B.R."/>
            <person name="Martinez D."/>
            <person name="Putnam N.H."/>
            <person name="Zhou S."/>
            <person name="Allen A.E."/>
            <person name="Apt K.E."/>
            <person name="Bechner M."/>
            <person name="Brzezinski M.A."/>
            <person name="Chaal B.K."/>
            <person name="Chiovitti A."/>
            <person name="Davis A.K."/>
            <person name="Demarest M.S."/>
            <person name="Detter J.C."/>
            <person name="Glavina T."/>
            <person name="Goodstein D."/>
            <person name="Hadi M.Z."/>
            <person name="Hellsten U."/>
            <person name="Hildebrand M."/>
            <person name="Jenkins B.D."/>
            <person name="Jurka J."/>
            <person name="Kapitonov V.V."/>
            <person name="Kroger N."/>
            <person name="Lau W.W."/>
            <person name="Lane T.W."/>
            <person name="Larimer F.W."/>
            <person name="Lippmeier J.C."/>
            <person name="Lucas S."/>
            <person name="Medina M."/>
            <person name="Montsant A."/>
            <person name="Obornik M."/>
            <person name="Parker M.S."/>
            <person name="Palenik B."/>
            <person name="Pazour G.J."/>
            <person name="Richardson P.M."/>
            <person name="Rynearson T.A."/>
            <person name="Saito M.A."/>
            <person name="Schwartz D.C."/>
            <person name="Thamatrakoln K."/>
            <person name="Valentin K."/>
            <person name="Vardi A."/>
            <person name="Wilkerson F.P."/>
            <person name="Rokhsar D.S."/>
        </authorList>
    </citation>
    <scope>NUCLEOTIDE SEQUENCE [LARGE SCALE GENOMIC DNA]</scope>
    <source>
        <strain evidence="3 4">CCMP1335</strain>
    </source>
</reference>
<dbReference type="FunFam" id="3.90.640.10:FF:000159">
    <property type="entry name" value="Heat shock protein 70 putative"/>
    <property type="match status" value="1"/>
</dbReference>
<dbReference type="Gene3D" id="3.90.640.10">
    <property type="entry name" value="Actin, Chain A, domain 4"/>
    <property type="match status" value="1"/>
</dbReference>
<keyword evidence="1" id="KW-0547">Nucleotide-binding</keyword>
<dbReference type="PRINTS" id="PR00301">
    <property type="entry name" value="HEATSHOCK70"/>
</dbReference>
<name>B8CBX0_THAPS</name>
<proteinExistence type="predicted"/>
<keyword evidence="2" id="KW-0067">ATP-binding</keyword>
<dbReference type="KEGG" id="tps:THAPSDRAFT_269717"/>
<dbReference type="Gene3D" id="3.30.420.40">
    <property type="match status" value="2"/>
</dbReference>
<dbReference type="InterPro" id="IPR013126">
    <property type="entry name" value="Hsp_70_fam"/>
</dbReference>
<keyword evidence="4" id="KW-1185">Reference proteome</keyword>
<reference evidence="3 4" key="2">
    <citation type="journal article" date="2008" name="Nature">
        <title>The Phaeodactylum genome reveals the evolutionary history of diatom genomes.</title>
        <authorList>
            <person name="Bowler C."/>
            <person name="Allen A.E."/>
            <person name="Badger J.H."/>
            <person name="Grimwood J."/>
            <person name="Jabbari K."/>
            <person name="Kuo A."/>
            <person name="Maheswari U."/>
            <person name="Martens C."/>
            <person name="Maumus F."/>
            <person name="Otillar R.P."/>
            <person name="Rayko E."/>
            <person name="Salamov A."/>
            <person name="Vandepoele K."/>
            <person name="Beszteri B."/>
            <person name="Gruber A."/>
            <person name="Heijde M."/>
            <person name="Katinka M."/>
            <person name="Mock T."/>
            <person name="Valentin K."/>
            <person name="Verret F."/>
            <person name="Berges J.A."/>
            <person name="Brownlee C."/>
            <person name="Cadoret J.P."/>
            <person name="Chiovitti A."/>
            <person name="Choi C.J."/>
            <person name="Coesel S."/>
            <person name="De Martino A."/>
            <person name="Detter J.C."/>
            <person name="Durkin C."/>
            <person name="Falciatore A."/>
            <person name="Fournet J."/>
            <person name="Haruta M."/>
            <person name="Huysman M.J."/>
            <person name="Jenkins B.D."/>
            <person name="Jiroutova K."/>
            <person name="Jorgensen R.E."/>
            <person name="Joubert Y."/>
            <person name="Kaplan A."/>
            <person name="Kroger N."/>
            <person name="Kroth P.G."/>
            <person name="La Roche J."/>
            <person name="Lindquist E."/>
            <person name="Lommer M."/>
            <person name="Martin-Jezequel V."/>
            <person name="Lopez P.J."/>
            <person name="Lucas S."/>
            <person name="Mangogna M."/>
            <person name="McGinnis K."/>
            <person name="Medlin L.K."/>
            <person name="Montsant A."/>
            <person name="Oudot-Le Secq M.P."/>
            <person name="Napoli C."/>
            <person name="Obornik M."/>
            <person name="Parker M.S."/>
            <person name="Petit J.L."/>
            <person name="Porcel B.M."/>
            <person name="Poulsen N."/>
            <person name="Robison M."/>
            <person name="Rychlewski L."/>
            <person name="Rynearson T.A."/>
            <person name="Schmutz J."/>
            <person name="Shapiro H."/>
            <person name="Siaut M."/>
            <person name="Stanley M."/>
            <person name="Sussman M.R."/>
            <person name="Taylor A.R."/>
            <person name="Vardi A."/>
            <person name="von Dassow P."/>
            <person name="Vyverman W."/>
            <person name="Willis A."/>
            <person name="Wyrwicz L.S."/>
            <person name="Rokhsar D.S."/>
            <person name="Weissenbach J."/>
            <person name="Armbrust E.V."/>
            <person name="Green B.R."/>
            <person name="Van de Peer Y."/>
            <person name="Grigoriev I.V."/>
        </authorList>
    </citation>
    <scope>NUCLEOTIDE SEQUENCE [LARGE SCALE GENOMIC DNA]</scope>
    <source>
        <strain evidence="3 4">CCMP1335</strain>
    </source>
</reference>
<dbReference type="HOGENOM" id="CLU_1368690_0_0_1"/>
<dbReference type="InParanoid" id="B8CBX0"/>
<dbReference type="PANTHER" id="PTHR45639">
    <property type="entry name" value="HSC70CB, ISOFORM G-RELATED"/>
    <property type="match status" value="1"/>
</dbReference>